<proteinExistence type="predicted"/>
<dbReference type="GO" id="GO:0016787">
    <property type="term" value="F:hydrolase activity"/>
    <property type="evidence" value="ECO:0007669"/>
    <property type="project" value="InterPro"/>
</dbReference>
<feature type="transmembrane region" description="Helical" evidence="1">
    <location>
        <begin position="316"/>
        <end position="335"/>
    </location>
</feature>
<dbReference type="PANTHER" id="PTHR12905">
    <property type="entry name" value="METALLOPHOSPHOESTERASE"/>
    <property type="match status" value="1"/>
</dbReference>
<keyword evidence="4" id="KW-1185">Reference proteome</keyword>
<dbReference type="InterPro" id="IPR029052">
    <property type="entry name" value="Metallo-depent_PP-like"/>
</dbReference>
<dbReference type="Pfam" id="PF00149">
    <property type="entry name" value="Metallophos"/>
    <property type="match status" value="1"/>
</dbReference>
<keyword evidence="1" id="KW-0472">Membrane</keyword>
<dbReference type="AlphaFoldDB" id="A0A9P4T6B9"/>
<dbReference type="SUPFAM" id="SSF56300">
    <property type="entry name" value="Metallo-dependent phosphatases"/>
    <property type="match status" value="1"/>
</dbReference>
<dbReference type="PANTHER" id="PTHR12905:SF18">
    <property type="entry name" value="ESTER HYDROLASE, PUTATIVE (AFU_ORTHOLOGUE AFUA_4G03130)-RELATED"/>
    <property type="match status" value="1"/>
</dbReference>
<protein>
    <recommendedName>
        <fullName evidence="2">Calcineurin-like phosphoesterase domain-containing protein</fullName>
    </recommendedName>
</protein>
<dbReference type="EMBL" id="SWKU01000035">
    <property type="protein sequence ID" value="KAF2995084.1"/>
    <property type="molecule type" value="Genomic_DNA"/>
</dbReference>
<feature type="domain" description="Calcineurin-like phosphoesterase" evidence="2">
    <location>
        <begin position="54"/>
        <end position="287"/>
    </location>
</feature>
<name>A0A9P4T6B9_CURKU</name>
<keyword evidence="1" id="KW-0812">Transmembrane</keyword>
<dbReference type="InterPro" id="IPR051693">
    <property type="entry name" value="UPF0046_metallophosphoest"/>
</dbReference>
<sequence>MPPSPTPQPSPSLFYPQPRHPLTSLLTSPLQTLLTLLYTTQPPITSPPTASPPIRIACISDTHNAFPGLPLHDSWGEVVVDIVLHAGDLSNGGSLQEVRGAVGWLDGVARGRGEGNGYRGEGGGGEGGKGVVAVVVVAGNHDIVLDEACWGAHGARFLNHGDGENSGTGNGNDGDGARLLDWGAVTYLQNRSVAVDVDVEGKGTHRTLKIYGAPHTRRNGNWAFQYPADAGESVWADSVPDDTDILLTHGPAKGRLDFLPTNPGCPALLREVWRVKPRLHVHGHVHGGRGREVLDWGAVQWCYDWVVGGEVRGMRGWGLLCWAVGGWVAAWIMYLGMGRRREGRSEVVNAAWEGNQGAGVEVVEV</sequence>
<accession>A0A9P4T6B9</accession>
<reference evidence="3" key="1">
    <citation type="submission" date="2019-04" db="EMBL/GenBank/DDBJ databases">
        <title>Sequencing of skin fungus with MAO and IRED activity.</title>
        <authorList>
            <person name="Marsaioli A.J."/>
            <person name="Bonatto J.M.C."/>
            <person name="Reis Junior O."/>
        </authorList>
    </citation>
    <scope>NUCLEOTIDE SEQUENCE</scope>
    <source>
        <strain evidence="3">30M1</strain>
    </source>
</reference>
<evidence type="ECO:0000259" key="2">
    <source>
        <dbReference type="Pfam" id="PF00149"/>
    </source>
</evidence>
<dbReference type="OrthoDB" id="630188at2759"/>
<dbReference type="InterPro" id="IPR004843">
    <property type="entry name" value="Calcineurin-like_PHP"/>
</dbReference>
<keyword evidence="1" id="KW-1133">Transmembrane helix</keyword>
<evidence type="ECO:0000256" key="1">
    <source>
        <dbReference type="SAM" id="Phobius"/>
    </source>
</evidence>
<dbReference type="Proteomes" id="UP000801428">
    <property type="component" value="Unassembled WGS sequence"/>
</dbReference>
<evidence type="ECO:0000313" key="4">
    <source>
        <dbReference type="Proteomes" id="UP000801428"/>
    </source>
</evidence>
<gene>
    <name evidence="3" type="ORF">E8E13_003067</name>
</gene>
<dbReference type="Gene3D" id="3.60.21.10">
    <property type="match status" value="2"/>
</dbReference>
<organism evidence="3 4">
    <name type="scientific">Curvularia kusanoi</name>
    <name type="common">Cochliobolus kusanoi</name>
    <dbReference type="NCBI Taxonomy" id="90978"/>
    <lineage>
        <taxon>Eukaryota</taxon>
        <taxon>Fungi</taxon>
        <taxon>Dikarya</taxon>
        <taxon>Ascomycota</taxon>
        <taxon>Pezizomycotina</taxon>
        <taxon>Dothideomycetes</taxon>
        <taxon>Pleosporomycetidae</taxon>
        <taxon>Pleosporales</taxon>
        <taxon>Pleosporineae</taxon>
        <taxon>Pleosporaceae</taxon>
        <taxon>Curvularia</taxon>
    </lineage>
</organism>
<comment type="caution">
    <text evidence="3">The sequence shown here is derived from an EMBL/GenBank/DDBJ whole genome shotgun (WGS) entry which is preliminary data.</text>
</comment>
<evidence type="ECO:0000313" key="3">
    <source>
        <dbReference type="EMBL" id="KAF2995084.1"/>
    </source>
</evidence>